<evidence type="ECO:0000313" key="11">
    <source>
        <dbReference type="Proteomes" id="UP000694843"/>
    </source>
</evidence>
<feature type="region of interest" description="Disordered" evidence="7">
    <location>
        <begin position="949"/>
        <end position="996"/>
    </location>
</feature>
<dbReference type="Pfam" id="PF13927">
    <property type="entry name" value="Ig_3"/>
    <property type="match status" value="1"/>
</dbReference>
<feature type="compositionally biased region" description="Basic and acidic residues" evidence="7">
    <location>
        <begin position="962"/>
        <end position="971"/>
    </location>
</feature>
<sequence length="1205" mass="131235">MAPVLVICLVVYALSLNTASEFVAAPTPACPAKCVCFGNVVDCSDAQLSSLPDDMSQFYWIEELKLGKNPGLDLTGSALPSLTRLTFLDLQKLGLIHLPDLGVLPSLTRLSLRDNALKRIGNELDGVGNLVQLDVSRNDLTHLPAHLNLPQLTKLNLDRNNISRVSGTGQGLPSLQELKLVKNAITTETLVSSQLLNNLPALTSLNLNNNNLRELPGLIFQECKALEVLKLSKNQLVSLGDGVFYGLSRLRTLSLDQNNLTSVTKNWLFGLESLEELSLRHNSISNIDSYSWKNTAPKLISLDLSYNRLVSLHTSSLEGLQQLQLLVVSHNHLSSIQPRTFVSTPHLLQLDLSYNDLRWPVEEPGEAFYGLSKLMRLDLSYNAIEAVQYKSLAPMERLSLLDLSGNAIRTLHDNPFRHLQPGEGGEPGQVIMNTTALVCDCHLLWVQDWLNTTTISLDRLHATCSYPNGEIGRSIQNLKSATLSCDHTPRPLIQSSPEDRIILLDADVELHCKALVGSRGGIPDVLWSRNQQVVEPYKLDKKMTVVKPDPEGGVISELVSTLHLSNVQHRDEGYYQCVVRNDHGVDYSDSALIEVQVKPHFTIRPSNINTAVDGVARLDCAADGEPTPEISLQKGGSDDFPAARERRLVVEPDDTVFFIRSVTVHDEGTYTCTARSTAGVVQASANITVTQAPFFVHPVSDVTSRPGESAVMQCQGGGRPEPSISWVREGVVLTTAGRHVNADGGQFLIVMDVRPEDAGTYTCQLTNTYGTRRQTIHLSVIDGLLVDGHTTLGLVMMAVVVCVVITSLVWVIIIFHSRRKDRSMSARRRHNTLGQYAGSLSLGSPRHETFLPIAEPLLNTTEIVLTDDPTHGADVVLVGPDTSSEHSTGKDSGVGDSSQRSSEDLRQIEGIERGTCDVPGTAVLEGQHSTASSALLLYADHNGHHLSAMTRGGSSLSVTTDSDSRYEDSRPRLSTFGSGGCATLRRPASHRPIPVSVPSILPRRHITTTLPHKHSFKAHQLGKRDPDNLSYFLPGASDLMRSPSLQRPVRSSSPCRSHFKDPNPYSRPSNKLIPTDNAACSKDDSAPSSSPEMYSRVSSPQYMSAGIATQDGNDASPPCRSGSPQYMSSLLSARSDHERLPNGINQGKRYRPSDYSSPSIIYSHAVGVEMNGLVADDSPSNCRSPSFPDAADLPPEIAVDTAAPR</sequence>
<dbReference type="InterPro" id="IPR003598">
    <property type="entry name" value="Ig_sub2"/>
</dbReference>
<dbReference type="RefSeq" id="XP_018007996.1">
    <property type="nucleotide sequence ID" value="XM_018152507.1"/>
</dbReference>
<dbReference type="InterPro" id="IPR007110">
    <property type="entry name" value="Ig-like_dom"/>
</dbReference>
<keyword evidence="2 9" id="KW-0732">Signal</keyword>
<dbReference type="AlphaFoldDB" id="A0A8B7N2E2"/>
<gene>
    <name evidence="12" type="primary">LOC108665715</name>
</gene>
<dbReference type="KEGG" id="hazt:108665715"/>
<dbReference type="InterPro" id="IPR001611">
    <property type="entry name" value="Leu-rich_rpt"/>
</dbReference>
<dbReference type="OrthoDB" id="5917255at2759"/>
<dbReference type="SMART" id="SM00369">
    <property type="entry name" value="LRR_TYP"/>
    <property type="match status" value="12"/>
</dbReference>
<evidence type="ECO:0000256" key="2">
    <source>
        <dbReference type="ARBA" id="ARBA00022729"/>
    </source>
</evidence>
<dbReference type="SMART" id="SM00364">
    <property type="entry name" value="LRR_BAC"/>
    <property type="match status" value="7"/>
</dbReference>
<feature type="compositionally biased region" description="Polar residues" evidence="7">
    <location>
        <begin position="1086"/>
        <end position="1097"/>
    </location>
</feature>
<feature type="domain" description="Ig-like" evidence="10">
    <location>
        <begin position="599"/>
        <end position="688"/>
    </location>
</feature>
<dbReference type="InterPro" id="IPR032675">
    <property type="entry name" value="LRR_dom_sf"/>
</dbReference>
<dbReference type="SMART" id="SM00408">
    <property type="entry name" value="IGc2"/>
    <property type="match status" value="3"/>
</dbReference>
<keyword evidence="8" id="KW-0472">Membrane</keyword>
<evidence type="ECO:0000256" key="8">
    <source>
        <dbReference type="SAM" id="Phobius"/>
    </source>
</evidence>
<feature type="region of interest" description="Disordered" evidence="7">
    <location>
        <begin position="874"/>
        <end position="904"/>
    </location>
</feature>
<evidence type="ECO:0000256" key="4">
    <source>
        <dbReference type="ARBA" id="ARBA00023157"/>
    </source>
</evidence>
<dbReference type="SUPFAM" id="SSF48726">
    <property type="entry name" value="Immunoglobulin"/>
    <property type="match status" value="3"/>
</dbReference>
<dbReference type="Pfam" id="PF13855">
    <property type="entry name" value="LRR_8"/>
    <property type="match status" value="4"/>
</dbReference>
<dbReference type="SMART" id="SM00082">
    <property type="entry name" value="LRRCT"/>
    <property type="match status" value="1"/>
</dbReference>
<dbReference type="OMA" id="CTDCMET"/>
<dbReference type="PANTHER" id="PTHR45842">
    <property type="entry name" value="SYNAPTIC ADHESION-LIKE MOLECULE SALM"/>
    <property type="match status" value="1"/>
</dbReference>
<feature type="signal peptide" evidence="9">
    <location>
        <begin position="1"/>
        <end position="19"/>
    </location>
</feature>
<evidence type="ECO:0000256" key="6">
    <source>
        <dbReference type="ARBA" id="ARBA00023319"/>
    </source>
</evidence>
<accession>A0A8B7N2E2</accession>
<feature type="region of interest" description="Disordered" evidence="7">
    <location>
        <begin position="1177"/>
        <end position="1205"/>
    </location>
</feature>
<keyword evidence="11" id="KW-1185">Reference proteome</keyword>
<evidence type="ECO:0000313" key="12">
    <source>
        <dbReference type="RefSeq" id="XP_018007996.1"/>
    </source>
</evidence>
<dbReference type="Proteomes" id="UP000694843">
    <property type="component" value="Unplaced"/>
</dbReference>
<dbReference type="PROSITE" id="PS50835">
    <property type="entry name" value="IG_LIKE"/>
    <property type="match status" value="3"/>
</dbReference>
<dbReference type="InterPro" id="IPR013098">
    <property type="entry name" value="Ig_I-set"/>
</dbReference>
<dbReference type="Pfam" id="PF07679">
    <property type="entry name" value="I-set"/>
    <property type="match status" value="2"/>
</dbReference>
<dbReference type="GeneID" id="108665715"/>
<keyword evidence="4" id="KW-1015">Disulfide bond</keyword>
<dbReference type="SUPFAM" id="SSF52058">
    <property type="entry name" value="L domain-like"/>
    <property type="match status" value="2"/>
</dbReference>
<dbReference type="InterPro" id="IPR003591">
    <property type="entry name" value="Leu-rich_rpt_typical-subtyp"/>
</dbReference>
<protein>
    <submittedName>
        <fullName evidence="12">Leucine-rich repeats and immunoglobulin-like domains protein 3</fullName>
    </submittedName>
</protein>
<name>A0A8B7N2E2_HYAAZ</name>
<dbReference type="InterPro" id="IPR003599">
    <property type="entry name" value="Ig_sub"/>
</dbReference>
<keyword evidence="8" id="KW-1133">Transmembrane helix</keyword>
<dbReference type="Gene3D" id="3.80.10.10">
    <property type="entry name" value="Ribonuclease Inhibitor"/>
    <property type="match status" value="3"/>
</dbReference>
<dbReference type="InterPro" id="IPR050467">
    <property type="entry name" value="LRFN"/>
</dbReference>
<dbReference type="SMART" id="SM00409">
    <property type="entry name" value="IG"/>
    <property type="match status" value="3"/>
</dbReference>
<dbReference type="SMART" id="SM00013">
    <property type="entry name" value="LRRNT"/>
    <property type="match status" value="1"/>
</dbReference>
<evidence type="ECO:0000256" key="5">
    <source>
        <dbReference type="ARBA" id="ARBA00023180"/>
    </source>
</evidence>
<dbReference type="Gene3D" id="2.60.40.10">
    <property type="entry name" value="Immunoglobulins"/>
    <property type="match status" value="3"/>
</dbReference>
<keyword evidence="1" id="KW-0433">Leucine-rich repeat</keyword>
<feature type="compositionally biased region" description="Polar residues" evidence="7">
    <location>
        <begin position="1043"/>
        <end position="1055"/>
    </location>
</feature>
<evidence type="ECO:0000256" key="9">
    <source>
        <dbReference type="SAM" id="SignalP"/>
    </source>
</evidence>
<dbReference type="InterPro" id="IPR036179">
    <property type="entry name" value="Ig-like_dom_sf"/>
</dbReference>
<proteinExistence type="predicted"/>
<dbReference type="SMART" id="SM00365">
    <property type="entry name" value="LRR_SD22"/>
    <property type="match status" value="5"/>
</dbReference>
<reference evidence="12" key="1">
    <citation type="submission" date="2025-08" db="UniProtKB">
        <authorList>
            <consortium name="RefSeq"/>
        </authorList>
    </citation>
    <scope>IDENTIFICATION</scope>
    <source>
        <tissue evidence="12">Whole organism</tissue>
    </source>
</reference>
<feature type="transmembrane region" description="Helical" evidence="8">
    <location>
        <begin position="792"/>
        <end position="815"/>
    </location>
</feature>
<feature type="chain" id="PRO_5034629597" evidence="9">
    <location>
        <begin position="20"/>
        <end position="1205"/>
    </location>
</feature>
<dbReference type="InterPro" id="IPR013783">
    <property type="entry name" value="Ig-like_fold"/>
</dbReference>
<feature type="compositionally biased region" description="Polar residues" evidence="7">
    <location>
        <begin position="952"/>
        <end position="961"/>
    </location>
</feature>
<evidence type="ECO:0000256" key="1">
    <source>
        <dbReference type="ARBA" id="ARBA00022614"/>
    </source>
</evidence>
<dbReference type="CTD" id="36788"/>
<evidence type="ECO:0000256" key="7">
    <source>
        <dbReference type="SAM" id="MobiDB-lite"/>
    </source>
</evidence>
<dbReference type="PROSITE" id="PS51450">
    <property type="entry name" value="LRR"/>
    <property type="match status" value="3"/>
</dbReference>
<feature type="domain" description="Ig-like" evidence="10">
    <location>
        <begin position="693"/>
        <end position="779"/>
    </location>
</feature>
<dbReference type="FunFam" id="2.60.40.10:FF:000032">
    <property type="entry name" value="palladin isoform X1"/>
    <property type="match status" value="2"/>
</dbReference>
<keyword evidence="8" id="KW-0812">Transmembrane</keyword>
<keyword evidence="3" id="KW-0677">Repeat</keyword>
<keyword evidence="6" id="KW-0393">Immunoglobulin domain</keyword>
<organism evidence="11 12">
    <name type="scientific">Hyalella azteca</name>
    <name type="common">Amphipod</name>
    <dbReference type="NCBI Taxonomy" id="294128"/>
    <lineage>
        <taxon>Eukaryota</taxon>
        <taxon>Metazoa</taxon>
        <taxon>Ecdysozoa</taxon>
        <taxon>Arthropoda</taxon>
        <taxon>Crustacea</taxon>
        <taxon>Multicrustacea</taxon>
        <taxon>Malacostraca</taxon>
        <taxon>Eumalacostraca</taxon>
        <taxon>Peracarida</taxon>
        <taxon>Amphipoda</taxon>
        <taxon>Senticaudata</taxon>
        <taxon>Talitrida</taxon>
        <taxon>Talitroidea</taxon>
        <taxon>Hyalellidae</taxon>
        <taxon>Hyalella</taxon>
    </lineage>
</organism>
<evidence type="ECO:0000259" key="10">
    <source>
        <dbReference type="PROSITE" id="PS50835"/>
    </source>
</evidence>
<dbReference type="PANTHER" id="PTHR45842:SF21">
    <property type="entry name" value="IG-LIKE DOMAIN-CONTAINING PROTEIN"/>
    <property type="match status" value="1"/>
</dbReference>
<evidence type="ECO:0000256" key="3">
    <source>
        <dbReference type="ARBA" id="ARBA00022737"/>
    </source>
</evidence>
<feature type="domain" description="Ig-like" evidence="10">
    <location>
        <begin position="491"/>
        <end position="594"/>
    </location>
</feature>
<feature type="region of interest" description="Disordered" evidence="7">
    <location>
        <begin position="1037"/>
        <end position="1097"/>
    </location>
</feature>
<dbReference type="InterPro" id="IPR000372">
    <property type="entry name" value="LRRNT"/>
</dbReference>
<keyword evidence="5" id="KW-0325">Glycoprotein</keyword>
<dbReference type="InterPro" id="IPR000483">
    <property type="entry name" value="Cys-rich_flank_reg_C"/>
</dbReference>